<proteinExistence type="predicted"/>
<evidence type="ECO:0000256" key="1">
    <source>
        <dbReference type="SAM" id="MobiDB-lite"/>
    </source>
</evidence>
<evidence type="ECO:0000313" key="3">
    <source>
        <dbReference type="Proteomes" id="UP000233786"/>
    </source>
</evidence>
<evidence type="ECO:0008006" key="4">
    <source>
        <dbReference type="Google" id="ProtNLM"/>
    </source>
</evidence>
<sequence>MATYRPHPFSWTPGGSLRHATGDEYPSGGWRDDKVTTLCGRPIRVDTSELAWLWDTCPDCNAAAHVLAQCPMPPAVSA</sequence>
<organism evidence="2 3">
    <name type="scientific">Saccharopolyspora spinosa</name>
    <dbReference type="NCBI Taxonomy" id="60894"/>
    <lineage>
        <taxon>Bacteria</taxon>
        <taxon>Bacillati</taxon>
        <taxon>Actinomycetota</taxon>
        <taxon>Actinomycetes</taxon>
        <taxon>Pseudonocardiales</taxon>
        <taxon>Pseudonocardiaceae</taxon>
        <taxon>Saccharopolyspora</taxon>
    </lineage>
</organism>
<feature type="region of interest" description="Disordered" evidence="1">
    <location>
        <begin position="1"/>
        <end position="26"/>
    </location>
</feature>
<comment type="caution">
    <text evidence="2">The sequence shown here is derived from an EMBL/GenBank/DDBJ whole genome shotgun (WGS) entry which is preliminary data.</text>
</comment>
<dbReference type="AlphaFoldDB" id="A0A2N3YAC2"/>
<accession>A0A2N3YAC2</accession>
<protein>
    <recommendedName>
        <fullName evidence="4">Zinc finger protein</fullName>
    </recommendedName>
</protein>
<dbReference type="Proteomes" id="UP000233786">
    <property type="component" value="Unassembled WGS sequence"/>
</dbReference>
<dbReference type="EMBL" id="PJNB01000001">
    <property type="protein sequence ID" value="PKW19860.1"/>
    <property type="molecule type" value="Genomic_DNA"/>
</dbReference>
<name>A0A2N3YAC2_SACSN</name>
<dbReference type="STRING" id="994479.GCA_000194155_00087"/>
<evidence type="ECO:0000313" key="2">
    <source>
        <dbReference type="EMBL" id="PKW19860.1"/>
    </source>
</evidence>
<reference evidence="2" key="1">
    <citation type="submission" date="2017-12" db="EMBL/GenBank/DDBJ databases">
        <title>Sequencing the genomes of 1000 Actinobacteria strains.</title>
        <authorList>
            <person name="Klenk H.-P."/>
        </authorList>
    </citation>
    <scope>NUCLEOTIDE SEQUENCE [LARGE SCALE GENOMIC DNA]</scope>
    <source>
        <strain evidence="2">DSM 44228</strain>
    </source>
</reference>
<dbReference type="OrthoDB" id="3556580at2"/>
<keyword evidence="3" id="KW-1185">Reference proteome</keyword>
<gene>
    <name evidence="2" type="ORF">A8926_8062</name>
</gene>